<proteinExistence type="predicted"/>
<reference evidence="4 5" key="1">
    <citation type="submission" date="2016-10" db="EMBL/GenBank/DDBJ databases">
        <authorList>
            <person name="de Groot N.N."/>
        </authorList>
    </citation>
    <scope>NUCLEOTIDE SEQUENCE [LARGE SCALE GENOMIC DNA]</scope>
    <source>
        <strain evidence="4 5">DSM 28010</strain>
    </source>
</reference>
<keyword evidence="1 4" id="KW-0808">Transferase</keyword>
<dbReference type="STRING" id="490829.SAMN05421850_106260"/>
<evidence type="ECO:0000256" key="2">
    <source>
        <dbReference type="ARBA" id="ARBA00023315"/>
    </source>
</evidence>
<name>A0A1G8PJN7_9RHOB</name>
<dbReference type="InterPro" id="IPR000182">
    <property type="entry name" value="GNAT_dom"/>
</dbReference>
<dbReference type="Gene3D" id="3.40.630.30">
    <property type="match status" value="1"/>
</dbReference>
<dbReference type="PANTHER" id="PTHR43877">
    <property type="entry name" value="AMINOALKYLPHOSPHONATE N-ACETYLTRANSFERASE-RELATED-RELATED"/>
    <property type="match status" value="1"/>
</dbReference>
<dbReference type="Pfam" id="PF13508">
    <property type="entry name" value="Acetyltransf_7"/>
    <property type="match status" value="1"/>
</dbReference>
<dbReference type="GO" id="GO:0016747">
    <property type="term" value="F:acyltransferase activity, transferring groups other than amino-acyl groups"/>
    <property type="evidence" value="ECO:0007669"/>
    <property type="project" value="InterPro"/>
</dbReference>
<evidence type="ECO:0000259" key="3">
    <source>
        <dbReference type="PROSITE" id="PS51186"/>
    </source>
</evidence>
<keyword evidence="5" id="KW-1185">Reference proteome</keyword>
<sequence>MPDHMPPEIRLSCPGDRDAVDALLARSYPALMAADYPPDLLAEALPIIARAQPDLLASGSYFVAEQADRVVAAGGWTRGTRGPDRIGHVRHVATDPACLRRGVGRALMGAVMRDAAGRGITDLHCHSSLTAEPFYRALGFTRVAEVMVRLPGEVLFPSIHMYARLGV</sequence>
<dbReference type="PANTHER" id="PTHR43877:SF1">
    <property type="entry name" value="ACETYLTRANSFERASE"/>
    <property type="match status" value="1"/>
</dbReference>
<keyword evidence="2" id="KW-0012">Acyltransferase</keyword>
<gene>
    <name evidence="4" type="ORF">SAMN05421850_106260</name>
</gene>
<evidence type="ECO:0000313" key="5">
    <source>
        <dbReference type="Proteomes" id="UP000199340"/>
    </source>
</evidence>
<organism evidence="4 5">
    <name type="scientific">Lutimaribacter saemankumensis</name>
    <dbReference type="NCBI Taxonomy" id="490829"/>
    <lineage>
        <taxon>Bacteria</taxon>
        <taxon>Pseudomonadati</taxon>
        <taxon>Pseudomonadota</taxon>
        <taxon>Alphaproteobacteria</taxon>
        <taxon>Rhodobacterales</taxon>
        <taxon>Roseobacteraceae</taxon>
        <taxon>Lutimaribacter</taxon>
    </lineage>
</organism>
<dbReference type="PROSITE" id="PS51186">
    <property type="entry name" value="GNAT"/>
    <property type="match status" value="1"/>
</dbReference>
<dbReference type="CDD" id="cd04301">
    <property type="entry name" value="NAT_SF"/>
    <property type="match status" value="1"/>
</dbReference>
<dbReference type="EMBL" id="FNEB01000006">
    <property type="protein sequence ID" value="SDI92751.1"/>
    <property type="molecule type" value="Genomic_DNA"/>
</dbReference>
<evidence type="ECO:0000313" key="4">
    <source>
        <dbReference type="EMBL" id="SDI92751.1"/>
    </source>
</evidence>
<feature type="domain" description="N-acetyltransferase" evidence="3">
    <location>
        <begin position="7"/>
        <end position="166"/>
    </location>
</feature>
<dbReference type="InterPro" id="IPR050832">
    <property type="entry name" value="Bact_Acetyltransf"/>
</dbReference>
<evidence type="ECO:0000256" key="1">
    <source>
        <dbReference type="ARBA" id="ARBA00022679"/>
    </source>
</evidence>
<dbReference type="RefSeq" id="WP_090029128.1">
    <property type="nucleotide sequence ID" value="NZ_FNEB01000006.1"/>
</dbReference>
<dbReference type="SUPFAM" id="SSF55729">
    <property type="entry name" value="Acyl-CoA N-acyltransferases (Nat)"/>
    <property type="match status" value="1"/>
</dbReference>
<dbReference type="InterPro" id="IPR016181">
    <property type="entry name" value="Acyl_CoA_acyltransferase"/>
</dbReference>
<dbReference type="OrthoDB" id="118465at2"/>
<dbReference type="Proteomes" id="UP000199340">
    <property type="component" value="Unassembled WGS sequence"/>
</dbReference>
<protein>
    <submittedName>
        <fullName evidence="4">Acetyltransferase (GNAT) domain-containing protein</fullName>
    </submittedName>
</protein>
<dbReference type="AlphaFoldDB" id="A0A1G8PJN7"/>
<accession>A0A1G8PJN7</accession>